<reference evidence="1 2" key="1">
    <citation type="journal article" date="2019" name="Appl. Environ. Microbiol.">
        <title>Dissecting the evolutionary development of the Bifidobacterium animalis species through comparative genomics analyses.</title>
        <authorList>
            <person name="Lugli G.A."/>
            <person name="Mancino W."/>
            <person name="Milani C."/>
            <person name="Duranti S."/>
            <person name="Mancabelli L."/>
            <person name="Napoli S."/>
            <person name="Mangifesta M."/>
            <person name="Viappiani A."/>
            <person name="Anzalone R."/>
            <person name="Longhi G."/>
            <person name="van Sinderen D."/>
            <person name="Ventura M."/>
            <person name="Turroni F."/>
        </authorList>
    </citation>
    <scope>NUCLEOTIDE SEQUENCE [LARGE SCALE GENOMIC DNA]</scope>
    <source>
        <strain evidence="1 2">2011B</strain>
    </source>
</reference>
<proteinExistence type="predicted"/>
<protein>
    <submittedName>
        <fullName evidence="1">Uncharacterized protein</fullName>
    </submittedName>
</protein>
<name>A0A8B3REU2_BIFAN</name>
<gene>
    <name evidence="1" type="ORF">PG2011B_1665</name>
</gene>
<dbReference type="RefSeq" id="WP_052826393.1">
    <property type="nucleotide sequence ID" value="NZ_RSCO01000039.1"/>
</dbReference>
<evidence type="ECO:0000313" key="1">
    <source>
        <dbReference type="EMBL" id="RYM91871.1"/>
    </source>
</evidence>
<organism evidence="1 2">
    <name type="scientific">Bifidobacterium animalis subsp. lactis</name>
    <name type="common">Bifidobacterium lactis</name>
    <dbReference type="NCBI Taxonomy" id="302911"/>
    <lineage>
        <taxon>Bacteria</taxon>
        <taxon>Bacillati</taxon>
        <taxon>Actinomycetota</taxon>
        <taxon>Actinomycetes</taxon>
        <taxon>Bifidobacteriales</taxon>
        <taxon>Bifidobacteriaceae</taxon>
        <taxon>Bifidobacterium</taxon>
    </lineage>
</organism>
<sequence length="134" mass="14643">MVPSPVTAHQGLREATIRRAALLAELKQLADTGRGIECIPLLVDRADRDKAILALHVWQADQAIFGSSHARACKHLAQTCDWCGTRPKHSYGTLTVGWLLDARTNGARLLAWLTALAADPMIAAWAPEPPDPYR</sequence>
<comment type="caution">
    <text evidence="1">The sequence shown here is derived from an EMBL/GenBank/DDBJ whole genome shotgun (WGS) entry which is preliminary data.</text>
</comment>
<evidence type="ECO:0000313" key="2">
    <source>
        <dbReference type="Proteomes" id="UP000293613"/>
    </source>
</evidence>
<dbReference type="Proteomes" id="UP000293613">
    <property type="component" value="Unassembled WGS sequence"/>
</dbReference>
<dbReference type="AlphaFoldDB" id="A0A8B3REU2"/>
<dbReference type="EMBL" id="RSCO01000039">
    <property type="protein sequence ID" value="RYM91871.1"/>
    <property type="molecule type" value="Genomic_DNA"/>
</dbReference>
<accession>A0A8B3REU2</accession>